<proteinExistence type="predicted"/>
<organism evidence="2 3">
    <name type="scientific">Bradyrhizobium arachidis</name>
    <dbReference type="NCBI Taxonomy" id="858423"/>
    <lineage>
        <taxon>Bacteria</taxon>
        <taxon>Pseudomonadati</taxon>
        <taxon>Pseudomonadota</taxon>
        <taxon>Alphaproteobacteria</taxon>
        <taxon>Hyphomicrobiales</taxon>
        <taxon>Nitrobacteraceae</taxon>
        <taxon>Bradyrhizobium</taxon>
    </lineage>
</organism>
<dbReference type="AlphaFoldDB" id="A0AAE7P081"/>
<accession>A0AAE7P081</accession>
<reference evidence="2 3" key="1">
    <citation type="submission" date="2018-06" db="EMBL/GenBank/DDBJ databases">
        <title>Comparative genomics of Bradyrhizobium nodulating Arachidis hypogaea.</title>
        <authorList>
            <person name="Li Y."/>
        </authorList>
    </citation>
    <scope>NUCLEOTIDE SEQUENCE [LARGE SCALE GENOMIC DNA]</scope>
    <source>
        <strain evidence="2 3">CCBAU 051107</strain>
    </source>
</reference>
<dbReference type="EMBL" id="CP030050">
    <property type="protein sequence ID" value="QOZ73726.1"/>
    <property type="molecule type" value="Genomic_DNA"/>
</dbReference>
<gene>
    <name evidence="2" type="ORF">WN72_34105</name>
</gene>
<feature type="compositionally biased region" description="Basic and acidic residues" evidence="1">
    <location>
        <begin position="47"/>
        <end position="58"/>
    </location>
</feature>
<protein>
    <submittedName>
        <fullName evidence="2">Uncharacterized protein</fullName>
    </submittedName>
</protein>
<evidence type="ECO:0000256" key="1">
    <source>
        <dbReference type="SAM" id="MobiDB-lite"/>
    </source>
</evidence>
<dbReference type="Proteomes" id="UP000594015">
    <property type="component" value="Chromosome"/>
</dbReference>
<dbReference type="RefSeq" id="WP_084334722.1">
    <property type="nucleotide sequence ID" value="NZ_AXAD01000011.1"/>
</dbReference>
<evidence type="ECO:0000313" key="3">
    <source>
        <dbReference type="Proteomes" id="UP000594015"/>
    </source>
</evidence>
<dbReference type="KEGG" id="barh:WN72_34105"/>
<evidence type="ECO:0000313" key="2">
    <source>
        <dbReference type="EMBL" id="QOZ73726.1"/>
    </source>
</evidence>
<sequence length="64" mass="7176">MIGKSLIDSVHELAAEISEQNARIRELTAQAASVLKQPRPDTFLGRKTHEPFPKEQDFRTGVTD</sequence>
<feature type="region of interest" description="Disordered" evidence="1">
    <location>
        <begin position="36"/>
        <end position="64"/>
    </location>
</feature>
<name>A0AAE7P081_9BRAD</name>